<dbReference type="SMART" id="SM00702">
    <property type="entry name" value="P4Hc"/>
    <property type="match status" value="1"/>
</dbReference>
<dbReference type="AlphaFoldDB" id="A0A7M5UNW1"/>
<feature type="domain" description="Fe2OG dioxygenase" evidence="6">
    <location>
        <begin position="142"/>
        <end position="244"/>
    </location>
</feature>
<dbReference type="PROSITE" id="PS51471">
    <property type="entry name" value="FE2OG_OXY"/>
    <property type="match status" value="1"/>
</dbReference>
<protein>
    <recommendedName>
        <fullName evidence="6">Fe2OG dioxygenase domain-containing protein</fullName>
    </recommendedName>
</protein>
<reference evidence="7" key="1">
    <citation type="submission" date="2021-01" db="UniProtKB">
        <authorList>
            <consortium name="EnsemblMetazoa"/>
        </authorList>
    </citation>
    <scope>IDENTIFICATION</scope>
</reference>
<dbReference type="Pfam" id="PF13661">
    <property type="entry name" value="2OG-FeII_Oxy_4"/>
    <property type="match status" value="1"/>
</dbReference>
<dbReference type="GO" id="GO:0005737">
    <property type="term" value="C:cytoplasm"/>
    <property type="evidence" value="ECO:0007669"/>
    <property type="project" value="TreeGrafter"/>
</dbReference>
<comment type="cofactor">
    <cofactor evidence="1">
        <name>L-ascorbate</name>
        <dbReference type="ChEBI" id="CHEBI:38290"/>
    </cofactor>
</comment>
<dbReference type="InterPro" id="IPR039558">
    <property type="entry name" value="TPA1/OFD1_N"/>
</dbReference>
<proteinExistence type="predicted"/>
<evidence type="ECO:0000256" key="3">
    <source>
        <dbReference type="ARBA" id="ARBA00022964"/>
    </source>
</evidence>
<dbReference type="PANTHER" id="PTHR12117">
    <property type="entry name" value="HISTONE ACETYLTRANSFERASE COMPLEX"/>
    <property type="match status" value="1"/>
</dbReference>
<evidence type="ECO:0000313" key="7">
    <source>
        <dbReference type="EnsemblMetazoa" id="CLYHEMP002181.1"/>
    </source>
</evidence>
<dbReference type="InterPro" id="IPR051842">
    <property type="entry name" value="uS12_prolyl_hydroxylase"/>
</dbReference>
<keyword evidence="8" id="KW-1185">Reference proteome</keyword>
<dbReference type="EnsemblMetazoa" id="CLYHEMT002181.1">
    <property type="protein sequence ID" value="CLYHEMP002181.1"/>
    <property type="gene ID" value="CLYHEMG002181"/>
</dbReference>
<dbReference type="GO" id="GO:0031418">
    <property type="term" value="F:L-ascorbic acid binding"/>
    <property type="evidence" value="ECO:0007669"/>
    <property type="project" value="InterPro"/>
</dbReference>
<dbReference type="GO" id="GO:0031543">
    <property type="term" value="F:peptidyl-proline dioxygenase activity"/>
    <property type="evidence" value="ECO:0007669"/>
    <property type="project" value="TreeGrafter"/>
</dbReference>
<evidence type="ECO:0000256" key="4">
    <source>
        <dbReference type="ARBA" id="ARBA00023002"/>
    </source>
</evidence>
<name>A0A7M5UNW1_9CNID</name>
<dbReference type="GO" id="GO:0006449">
    <property type="term" value="P:regulation of translational termination"/>
    <property type="evidence" value="ECO:0007669"/>
    <property type="project" value="TreeGrafter"/>
</dbReference>
<keyword evidence="3" id="KW-0223">Dioxygenase</keyword>
<keyword evidence="4" id="KW-0560">Oxidoreductase</keyword>
<evidence type="ECO:0000256" key="2">
    <source>
        <dbReference type="ARBA" id="ARBA00022723"/>
    </source>
</evidence>
<dbReference type="InterPro" id="IPR006620">
    <property type="entry name" value="Pro_4_hyd_alph"/>
</dbReference>
<organism evidence="7 8">
    <name type="scientific">Clytia hemisphaerica</name>
    <dbReference type="NCBI Taxonomy" id="252671"/>
    <lineage>
        <taxon>Eukaryota</taxon>
        <taxon>Metazoa</taxon>
        <taxon>Cnidaria</taxon>
        <taxon>Hydrozoa</taxon>
        <taxon>Hydroidolina</taxon>
        <taxon>Leptothecata</taxon>
        <taxon>Obeliida</taxon>
        <taxon>Clytiidae</taxon>
        <taxon>Clytia</taxon>
    </lineage>
</organism>
<dbReference type="GO" id="GO:0005506">
    <property type="term" value="F:iron ion binding"/>
    <property type="evidence" value="ECO:0007669"/>
    <property type="project" value="InterPro"/>
</dbReference>
<dbReference type="Gene3D" id="2.60.120.620">
    <property type="entry name" value="q2cbj1_9rhob like domain"/>
    <property type="match status" value="1"/>
</dbReference>
<evidence type="ECO:0000256" key="1">
    <source>
        <dbReference type="ARBA" id="ARBA00001961"/>
    </source>
</evidence>
<sequence>MSSSKRKLKVKKNSSNEENVKKQIMDLKEVLSPLSYPDDVTEKITSAFRDKTDYENDDVTFCTRPFPHWTIKNFVKDLELLKELKNDLLKLKFKHKYTDLFKFSQSEDIKNRKTHSISTFRDCLFTQFRGWLENVLDRKMSDAIDMSCAQYNYTDFLLCHDDKVEDRQIAFIFYMVPDDWSNEDGGRLDLFNNKDGQPSDLHKSLIPSFNSLVFFEVSDTSFHQVSEVLSNSKTRLSISGWFHSTTDPHFKLFKHVETITKTPPLDLEEKEYLLQNGFWLVIF</sequence>
<dbReference type="InterPro" id="IPR005123">
    <property type="entry name" value="Oxoglu/Fe-dep_dioxygenase_dom"/>
</dbReference>
<keyword evidence="5" id="KW-0408">Iron</keyword>
<evidence type="ECO:0000259" key="6">
    <source>
        <dbReference type="PROSITE" id="PS51471"/>
    </source>
</evidence>
<accession>A0A7M5UNW1</accession>
<dbReference type="PANTHER" id="PTHR12117:SF0">
    <property type="entry name" value="PROLYL 3-HYDROXYLASE OGFOD1"/>
    <property type="match status" value="1"/>
</dbReference>
<keyword evidence="2" id="KW-0479">Metal-binding</keyword>
<dbReference type="OrthoDB" id="430522at2759"/>
<evidence type="ECO:0000313" key="8">
    <source>
        <dbReference type="Proteomes" id="UP000594262"/>
    </source>
</evidence>
<evidence type="ECO:0000256" key="5">
    <source>
        <dbReference type="ARBA" id="ARBA00023004"/>
    </source>
</evidence>
<dbReference type="Proteomes" id="UP000594262">
    <property type="component" value="Unplaced"/>
</dbReference>